<dbReference type="Gene3D" id="2.40.160.10">
    <property type="entry name" value="Porin"/>
    <property type="match status" value="1"/>
</dbReference>
<evidence type="ECO:0000256" key="2">
    <source>
        <dbReference type="ARBA" id="ARBA00011233"/>
    </source>
</evidence>
<dbReference type="Pfam" id="PF13609">
    <property type="entry name" value="Porin_4"/>
    <property type="match status" value="1"/>
</dbReference>
<dbReference type="SUPFAM" id="SSF56935">
    <property type="entry name" value="Porins"/>
    <property type="match status" value="1"/>
</dbReference>
<comment type="subunit">
    <text evidence="2">Homotrimer.</text>
</comment>
<evidence type="ECO:0000256" key="9">
    <source>
        <dbReference type="ARBA" id="ARBA00023136"/>
    </source>
</evidence>
<keyword evidence="8" id="KW-0626">Porin</keyword>
<evidence type="ECO:0000313" key="13">
    <source>
        <dbReference type="EMBL" id="QSX32967.1"/>
    </source>
</evidence>
<proteinExistence type="predicted"/>
<dbReference type="PANTHER" id="PTHR34501:SF9">
    <property type="entry name" value="MAJOR OUTER MEMBRANE PROTEIN P.IA"/>
    <property type="match status" value="1"/>
</dbReference>
<dbReference type="InterPro" id="IPR050298">
    <property type="entry name" value="Gram-neg_bact_OMP"/>
</dbReference>
<feature type="chain" id="PRO_5045855721" evidence="11">
    <location>
        <begin position="23"/>
        <end position="384"/>
    </location>
</feature>
<keyword evidence="9" id="KW-0472">Membrane</keyword>
<dbReference type="CDD" id="cd00342">
    <property type="entry name" value="gram_neg_porins"/>
    <property type="match status" value="1"/>
</dbReference>
<keyword evidence="5" id="KW-0812">Transmembrane</keyword>
<evidence type="ECO:0000256" key="11">
    <source>
        <dbReference type="SAM" id="SignalP"/>
    </source>
</evidence>
<dbReference type="InterPro" id="IPR023614">
    <property type="entry name" value="Porin_dom_sf"/>
</dbReference>
<organism evidence="13 14">
    <name type="scientific">Shewanella avicenniae</name>
    <dbReference type="NCBI Taxonomy" id="2814294"/>
    <lineage>
        <taxon>Bacteria</taxon>
        <taxon>Pseudomonadati</taxon>
        <taxon>Pseudomonadota</taxon>
        <taxon>Gammaproteobacteria</taxon>
        <taxon>Alteromonadales</taxon>
        <taxon>Shewanellaceae</taxon>
        <taxon>Shewanella</taxon>
    </lineage>
</organism>
<keyword evidence="3" id="KW-0813">Transport</keyword>
<keyword evidence="4" id="KW-1134">Transmembrane beta strand</keyword>
<sequence length="384" mass="41736">MKTFYTLIAAAVTCSLAQTAAAVEFSYEGITFSPYARVVGGISYVNNGYEAGESGSKFEVASNQWGTSYIGSAVTVDIDEDFKAIANIETGFGTLNGETNNEDSLFNRQANVGVWHKDFGQLSFGTHLALSQDIIDMDPMSFQSMGINTLVNGVNDVFAENSVIYRSPTLYGFELGLMKKFGGEVSDSDRHSGSAASLSYEYEDFKIRAIYQEMTDEFGRYTGGEYYGLGTQGQWLYAKSSTVAASYQLNNAKLMAGYQQVKAPDAGHLLSYVFDDKAEMMWAGVNYAFSKKLVGNAGYYHLNQSFSDKTSNLYTVGVNYLVNNHITFYATVGYVDNNEVDATLVSDVGANNHALSYTEVACNSSGNCNGVSQSGIYTGVVLKL</sequence>
<feature type="domain" description="Porin" evidence="12">
    <location>
        <begin position="9"/>
        <end position="338"/>
    </location>
</feature>
<protein>
    <submittedName>
        <fullName evidence="13">Porin</fullName>
    </submittedName>
</protein>
<evidence type="ECO:0000256" key="1">
    <source>
        <dbReference type="ARBA" id="ARBA00004571"/>
    </source>
</evidence>
<dbReference type="PANTHER" id="PTHR34501">
    <property type="entry name" value="PROTEIN YDDL-RELATED"/>
    <property type="match status" value="1"/>
</dbReference>
<evidence type="ECO:0000256" key="3">
    <source>
        <dbReference type="ARBA" id="ARBA00022448"/>
    </source>
</evidence>
<reference evidence="13 14" key="1">
    <citation type="submission" date="2021-03" db="EMBL/GenBank/DDBJ databases">
        <title>Novel species identification of genus Shewanella.</title>
        <authorList>
            <person name="Liu G."/>
            <person name="Zhang Q."/>
        </authorList>
    </citation>
    <scope>NUCLEOTIDE SEQUENCE [LARGE SCALE GENOMIC DNA]</scope>
    <source>
        <strain evidence="13 14">FJAT-51800</strain>
    </source>
</reference>
<evidence type="ECO:0000256" key="8">
    <source>
        <dbReference type="ARBA" id="ARBA00023114"/>
    </source>
</evidence>
<dbReference type="Proteomes" id="UP000662770">
    <property type="component" value="Chromosome"/>
</dbReference>
<evidence type="ECO:0000256" key="6">
    <source>
        <dbReference type="ARBA" id="ARBA00022729"/>
    </source>
</evidence>
<evidence type="ECO:0000256" key="5">
    <source>
        <dbReference type="ARBA" id="ARBA00022692"/>
    </source>
</evidence>
<keyword evidence="7" id="KW-0406">Ion transport</keyword>
<name>A0ABX7QND6_9GAMM</name>
<gene>
    <name evidence="13" type="ORF">JYB87_14660</name>
</gene>
<evidence type="ECO:0000259" key="12">
    <source>
        <dbReference type="Pfam" id="PF13609"/>
    </source>
</evidence>
<accession>A0ABX7QND6</accession>
<evidence type="ECO:0000313" key="14">
    <source>
        <dbReference type="Proteomes" id="UP000662770"/>
    </source>
</evidence>
<keyword evidence="10" id="KW-0998">Cell outer membrane</keyword>
<dbReference type="RefSeq" id="WP_207354205.1">
    <property type="nucleotide sequence ID" value="NZ_CP071503.1"/>
</dbReference>
<keyword evidence="6 11" id="KW-0732">Signal</keyword>
<evidence type="ECO:0000256" key="7">
    <source>
        <dbReference type="ARBA" id="ARBA00023065"/>
    </source>
</evidence>
<evidence type="ECO:0000256" key="4">
    <source>
        <dbReference type="ARBA" id="ARBA00022452"/>
    </source>
</evidence>
<feature type="signal peptide" evidence="11">
    <location>
        <begin position="1"/>
        <end position="22"/>
    </location>
</feature>
<keyword evidence="14" id="KW-1185">Reference proteome</keyword>
<comment type="subcellular location">
    <subcellularLocation>
        <location evidence="1">Cell outer membrane</location>
        <topology evidence="1">Multi-pass membrane protein</topology>
    </subcellularLocation>
</comment>
<evidence type="ECO:0000256" key="10">
    <source>
        <dbReference type="ARBA" id="ARBA00023237"/>
    </source>
</evidence>
<dbReference type="InterPro" id="IPR033900">
    <property type="entry name" value="Gram_neg_porin_domain"/>
</dbReference>
<dbReference type="EMBL" id="CP071503">
    <property type="protein sequence ID" value="QSX32967.1"/>
    <property type="molecule type" value="Genomic_DNA"/>
</dbReference>